<dbReference type="SMART" id="SM00349">
    <property type="entry name" value="KRAB"/>
    <property type="match status" value="1"/>
</dbReference>
<dbReference type="Bgee" id="ENSOCUG00000030836">
    <property type="expression patterns" value="Expressed in autopod skin and 15 other cell types or tissues"/>
</dbReference>
<organism evidence="2 3">
    <name type="scientific">Oryctolagus cuniculus</name>
    <name type="common">Rabbit</name>
    <dbReference type="NCBI Taxonomy" id="9986"/>
    <lineage>
        <taxon>Eukaryota</taxon>
        <taxon>Metazoa</taxon>
        <taxon>Chordata</taxon>
        <taxon>Craniata</taxon>
        <taxon>Vertebrata</taxon>
        <taxon>Euteleostomi</taxon>
        <taxon>Mammalia</taxon>
        <taxon>Eutheria</taxon>
        <taxon>Euarchontoglires</taxon>
        <taxon>Glires</taxon>
        <taxon>Lagomorpha</taxon>
        <taxon>Leporidae</taxon>
        <taxon>Oryctolagus</taxon>
    </lineage>
</organism>
<dbReference type="PANTHER" id="PTHR23232:SF142">
    <property type="entry name" value="GASTRULA ZINC FINGER PROTEIN XLCGF57.1-LIKE-RELATED"/>
    <property type="match status" value="1"/>
</dbReference>
<dbReference type="InterPro" id="IPR001909">
    <property type="entry name" value="KRAB"/>
</dbReference>
<sequence>DSVVFEDVSVNFSREEWALLNPSQKKLYRDVMQETIRNLASVEVVWWRETVKVRKRVSVEMLSARFVSA</sequence>
<dbReference type="InterPro" id="IPR036051">
    <property type="entry name" value="KRAB_dom_sf"/>
</dbReference>
<evidence type="ECO:0000313" key="2">
    <source>
        <dbReference type="Ensembl" id="ENSOCUP00000029103.1"/>
    </source>
</evidence>
<feature type="domain" description="KRAB" evidence="1">
    <location>
        <begin position="3"/>
        <end position="69"/>
    </location>
</feature>
<reference evidence="2 3" key="1">
    <citation type="journal article" date="2011" name="Nature">
        <title>A high-resolution map of human evolutionary constraint using 29 mammals.</title>
        <authorList>
            <person name="Lindblad-Toh K."/>
            <person name="Garber M."/>
            <person name="Zuk O."/>
            <person name="Lin M.F."/>
            <person name="Parker B.J."/>
            <person name="Washietl S."/>
            <person name="Kheradpour P."/>
            <person name="Ernst J."/>
            <person name="Jordan G."/>
            <person name="Mauceli E."/>
            <person name="Ward L.D."/>
            <person name="Lowe C.B."/>
            <person name="Holloway A.K."/>
            <person name="Clamp M."/>
            <person name="Gnerre S."/>
            <person name="Alfoldi J."/>
            <person name="Beal K."/>
            <person name="Chang J."/>
            <person name="Clawson H."/>
            <person name="Cuff J."/>
            <person name="Di Palma F."/>
            <person name="Fitzgerald S."/>
            <person name="Flicek P."/>
            <person name="Guttman M."/>
            <person name="Hubisz M.J."/>
            <person name="Jaffe D.B."/>
            <person name="Jungreis I."/>
            <person name="Kent W.J."/>
            <person name="Kostka D."/>
            <person name="Lara M."/>
            <person name="Martins A.L."/>
            <person name="Massingham T."/>
            <person name="Moltke I."/>
            <person name="Raney B.J."/>
            <person name="Rasmussen M.D."/>
            <person name="Robinson J."/>
            <person name="Stark A."/>
            <person name="Vilella A.J."/>
            <person name="Wen J."/>
            <person name="Xie X."/>
            <person name="Zody M.C."/>
            <person name="Baldwin J."/>
            <person name="Bloom T."/>
            <person name="Chin C.W."/>
            <person name="Heiman D."/>
            <person name="Nicol R."/>
            <person name="Nusbaum C."/>
            <person name="Young S."/>
            <person name="Wilkinson J."/>
            <person name="Worley K.C."/>
            <person name="Kovar C.L."/>
            <person name="Muzny D.M."/>
            <person name="Gibbs R.A."/>
            <person name="Cree A."/>
            <person name="Dihn H.H."/>
            <person name="Fowler G."/>
            <person name="Jhangiani S."/>
            <person name="Joshi V."/>
            <person name="Lee S."/>
            <person name="Lewis L.R."/>
            <person name="Nazareth L.V."/>
            <person name="Okwuonu G."/>
            <person name="Santibanez J."/>
            <person name="Warren W.C."/>
            <person name="Mardis E.R."/>
            <person name="Weinstock G.M."/>
            <person name="Wilson R.K."/>
            <person name="Delehaunty K."/>
            <person name="Dooling D."/>
            <person name="Fronik C."/>
            <person name="Fulton L."/>
            <person name="Fulton B."/>
            <person name="Graves T."/>
            <person name="Minx P."/>
            <person name="Sodergren E."/>
            <person name="Birney E."/>
            <person name="Margulies E.H."/>
            <person name="Herrero J."/>
            <person name="Green E.D."/>
            <person name="Haussler D."/>
            <person name="Siepel A."/>
            <person name="Goldman N."/>
            <person name="Pollard K.S."/>
            <person name="Pedersen J.S."/>
            <person name="Lander E.S."/>
            <person name="Kellis M."/>
        </authorList>
    </citation>
    <scope>NUCLEOTIDE SEQUENCE [LARGE SCALE GENOMIC DNA]</scope>
    <source>
        <strain evidence="3">Thorbecke</strain>
    </source>
</reference>
<dbReference type="GO" id="GO:0006355">
    <property type="term" value="P:regulation of DNA-templated transcription"/>
    <property type="evidence" value="ECO:0007669"/>
    <property type="project" value="InterPro"/>
</dbReference>
<keyword evidence="3" id="KW-1185">Reference proteome</keyword>
<dbReference type="Pfam" id="PF01352">
    <property type="entry name" value="KRAB"/>
    <property type="match status" value="1"/>
</dbReference>
<dbReference type="Proteomes" id="UP000001811">
    <property type="component" value="Unplaced"/>
</dbReference>
<dbReference type="InterPro" id="IPR050169">
    <property type="entry name" value="Krueppel_C2H2_ZnF"/>
</dbReference>
<dbReference type="PANTHER" id="PTHR23232">
    <property type="entry name" value="KRAB DOMAIN C2H2 ZINC FINGER"/>
    <property type="match status" value="1"/>
</dbReference>
<dbReference type="Gene3D" id="6.10.140.140">
    <property type="match status" value="1"/>
</dbReference>
<evidence type="ECO:0000313" key="3">
    <source>
        <dbReference type="Proteomes" id="UP000001811"/>
    </source>
</evidence>
<dbReference type="Ensembl" id="ENSOCUT00000041120.1">
    <property type="protein sequence ID" value="ENSOCUP00000029103.1"/>
    <property type="gene ID" value="ENSOCUG00000030836.1"/>
</dbReference>
<evidence type="ECO:0000259" key="1">
    <source>
        <dbReference type="PROSITE" id="PS50805"/>
    </source>
</evidence>
<dbReference type="SMR" id="A0A5F9C6D1"/>
<dbReference type="InParanoid" id="A0A5F9C6D1"/>
<protein>
    <recommendedName>
        <fullName evidence="1">KRAB domain-containing protein</fullName>
    </recommendedName>
</protein>
<reference evidence="2" key="2">
    <citation type="submission" date="2025-08" db="UniProtKB">
        <authorList>
            <consortium name="Ensembl"/>
        </authorList>
    </citation>
    <scope>IDENTIFICATION</scope>
    <source>
        <strain evidence="2">Thorbecke</strain>
    </source>
</reference>
<dbReference type="AlphaFoldDB" id="A0A5F9C6D1"/>
<name>A0A5F9C6D1_RABIT</name>
<dbReference type="SUPFAM" id="SSF109640">
    <property type="entry name" value="KRAB domain (Kruppel-associated box)"/>
    <property type="match status" value="1"/>
</dbReference>
<accession>A0A5F9C6D1</accession>
<dbReference type="PROSITE" id="PS50805">
    <property type="entry name" value="KRAB"/>
    <property type="match status" value="1"/>
</dbReference>
<dbReference type="GeneTree" id="ENSGT00950000182755"/>
<reference evidence="2" key="3">
    <citation type="submission" date="2025-09" db="UniProtKB">
        <authorList>
            <consortium name="Ensembl"/>
        </authorList>
    </citation>
    <scope>IDENTIFICATION</scope>
    <source>
        <strain evidence="2">Thorbecke</strain>
    </source>
</reference>
<dbReference type="CDD" id="cd07765">
    <property type="entry name" value="KRAB_A-box"/>
    <property type="match status" value="1"/>
</dbReference>
<dbReference type="STRING" id="9986.ENSOCUP00000029103"/>
<proteinExistence type="predicted"/>